<protein>
    <submittedName>
        <fullName evidence="3">Uncharacterized protein</fullName>
    </submittedName>
</protein>
<sequence length="153" mass="17101">MFYGGGKQCLGGIAFSILILRAMQQIGVLPAFGRFDFGEFGNLNAMYQQYWQANEVQASTADDMKDETLYSRFITILEWIIQTRLAQPISLGPNDNFPNLDVAAIVIFAPPNDYTNVASLVTSFNRDHRMLGGLKRLLAEWQAGAMKMLENIA</sequence>
<proteinExistence type="predicted"/>
<evidence type="ECO:0000256" key="1">
    <source>
        <dbReference type="SAM" id="SignalP"/>
    </source>
</evidence>
<accession>A0A914RD70</accession>
<dbReference type="AlphaFoldDB" id="A0A914RD70"/>
<feature type="chain" id="PRO_5036895240" evidence="1">
    <location>
        <begin position="25"/>
        <end position="153"/>
    </location>
</feature>
<reference evidence="3" key="1">
    <citation type="submission" date="2022-11" db="UniProtKB">
        <authorList>
            <consortium name="WormBaseParasite"/>
        </authorList>
    </citation>
    <scope>IDENTIFICATION</scope>
</reference>
<keyword evidence="2" id="KW-1185">Reference proteome</keyword>
<keyword evidence="1" id="KW-0732">Signal</keyword>
<evidence type="ECO:0000313" key="3">
    <source>
        <dbReference type="WBParaSite" id="PDA_v2.g9589.t1"/>
    </source>
</evidence>
<organism evidence="2 3">
    <name type="scientific">Panagrolaimus davidi</name>
    <dbReference type="NCBI Taxonomy" id="227884"/>
    <lineage>
        <taxon>Eukaryota</taxon>
        <taxon>Metazoa</taxon>
        <taxon>Ecdysozoa</taxon>
        <taxon>Nematoda</taxon>
        <taxon>Chromadorea</taxon>
        <taxon>Rhabditida</taxon>
        <taxon>Tylenchina</taxon>
        <taxon>Panagrolaimomorpha</taxon>
        <taxon>Panagrolaimoidea</taxon>
        <taxon>Panagrolaimidae</taxon>
        <taxon>Panagrolaimus</taxon>
    </lineage>
</organism>
<name>A0A914RD70_9BILA</name>
<dbReference type="WBParaSite" id="PDA_v2.g9589.t1">
    <property type="protein sequence ID" value="PDA_v2.g9589.t1"/>
    <property type="gene ID" value="PDA_v2.g9589"/>
</dbReference>
<feature type="signal peptide" evidence="1">
    <location>
        <begin position="1"/>
        <end position="24"/>
    </location>
</feature>
<evidence type="ECO:0000313" key="2">
    <source>
        <dbReference type="Proteomes" id="UP000887578"/>
    </source>
</evidence>
<dbReference type="Proteomes" id="UP000887578">
    <property type="component" value="Unplaced"/>
</dbReference>